<proteinExistence type="predicted"/>
<dbReference type="Pfam" id="PF25563">
    <property type="entry name" value="TPR_SYVN1_N"/>
    <property type="match status" value="1"/>
</dbReference>
<keyword evidence="7" id="KW-0862">Zinc</keyword>
<evidence type="ECO:0000259" key="11">
    <source>
        <dbReference type="Pfam" id="PF25563"/>
    </source>
</evidence>
<keyword evidence="8 10" id="KW-1133">Transmembrane helix</keyword>
<comment type="pathway">
    <text evidence="2">Protein modification; protein ubiquitination.</text>
</comment>
<keyword evidence="13" id="KW-1185">Reference proteome</keyword>
<dbReference type="InterPro" id="IPR057992">
    <property type="entry name" value="TPR_SYVN1_N"/>
</dbReference>
<organism evidence="13">
    <name type="scientific">Perkinsus marinus (strain ATCC 50983 / TXsc)</name>
    <dbReference type="NCBI Taxonomy" id="423536"/>
    <lineage>
        <taxon>Eukaryota</taxon>
        <taxon>Sar</taxon>
        <taxon>Alveolata</taxon>
        <taxon>Perkinsozoa</taxon>
        <taxon>Perkinsea</taxon>
        <taxon>Perkinsida</taxon>
        <taxon>Perkinsidae</taxon>
        <taxon>Perkinsus</taxon>
    </lineage>
</organism>
<evidence type="ECO:0000313" key="12">
    <source>
        <dbReference type="EMBL" id="EER04104.1"/>
    </source>
</evidence>
<keyword evidence="5" id="KW-0479">Metal-binding</keyword>
<evidence type="ECO:0000256" key="2">
    <source>
        <dbReference type="ARBA" id="ARBA00004906"/>
    </source>
</evidence>
<dbReference type="Proteomes" id="UP000007800">
    <property type="component" value="Unassembled WGS sequence"/>
</dbReference>
<evidence type="ECO:0000256" key="10">
    <source>
        <dbReference type="SAM" id="Phobius"/>
    </source>
</evidence>
<keyword evidence="4 10" id="KW-0812">Transmembrane</keyword>
<evidence type="ECO:0000256" key="4">
    <source>
        <dbReference type="ARBA" id="ARBA00022692"/>
    </source>
</evidence>
<name>C5LGQ9_PERM5</name>
<dbReference type="AlphaFoldDB" id="C5LGQ9"/>
<feature type="non-terminal residue" evidence="12">
    <location>
        <position position="1"/>
    </location>
</feature>
<reference evidence="12 13" key="1">
    <citation type="submission" date="2008-07" db="EMBL/GenBank/DDBJ databases">
        <authorList>
            <person name="El-Sayed N."/>
            <person name="Caler E."/>
            <person name="Inman J."/>
            <person name="Amedeo P."/>
            <person name="Hass B."/>
            <person name="Wortman J."/>
        </authorList>
    </citation>
    <scope>NUCLEOTIDE SEQUENCE [LARGE SCALE GENOMIC DNA]</scope>
    <source>
        <strain evidence="13">ATCC 50983 / TXsc</strain>
    </source>
</reference>
<dbReference type="OrthoDB" id="7759664at2759"/>
<evidence type="ECO:0000256" key="5">
    <source>
        <dbReference type="ARBA" id="ARBA00022723"/>
    </source>
</evidence>
<protein>
    <recommendedName>
        <fullName evidence="11">E3 ubiquitin-protein ligase synoviolin-like TPR repeats domain-containing protein</fullName>
    </recommendedName>
</protein>
<gene>
    <name evidence="12" type="ORF">Pmar_PMAR023091</name>
</gene>
<feature type="transmembrane region" description="Helical" evidence="10">
    <location>
        <begin position="28"/>
        <end position="49"/>
    </location>
</feature>
<feature type="non-terminal residue" evidence="12">
    <location>
        <position position="62"/>
    </location>
</feature>
<evidence type="ECO:0000313" key="13">
    <source>
        <dbReference type="Proteomes" id="UP000007800"/>
    </source>
</evidence>
<feature type="domain" description="E3 ubiquitin-protein ligase synoviolin-like TPR repeats" evidence="11">
    <location>
        <begin position="2"/>
        <end position="62"/>
    </location>
</feature>
<keyword evidence="9 10" id="KW-0472">Membrane</keyword>
<evidence type="ECO:0000256" key="6">
    <source>
        <dbReference type="ARBA" id="ARBA00022771"/>
    </source>
</evidence>
<evidence type="ECO:0000256" key="8">
    <source>
        <dbReference type="ARBA" id="ARBA00022989"/>
    </source>
</evidence>
<sequence>VLAVSVVYAAVQFEQFYPIVVHLSQDKISLAIIYNFAFGLIVVMNKLLLRLFVGHLRDLEVE</sequence>
<accession>C5LGQ9</accession>
<evidence type="ECO:0000256" key="3">
    <source>
        <dbReference type="ARBA" id="ARBA00022679"/>
    </source>
</evidence>
<evidence type="ECO:0000256" key="1">
    <source>
        <dbReference type="ARBA" id="ARBA00004370"/>
    </source>
</evidence>
<dbReference type="GeneID" id="9045190"/>
<dbReference type="EMBL" id="GG681874">
    <property type="protein sequence ID" value="EER04104.1"/>
    <property type="molecule type" value="Genomic_DNA"/>
</dbReference>
<keyword evidence="6" id="KW-0863">Zinc-finger</keyword>
<dbReference type="RefSeq" id="XP_002772288.1">
    <property type="nucleotide sequence ID" value="XM_002772242.1"/>
</dbReference>
<evidence type="ECO:0000256" key="9">
    <source>
        <dbReference type="ARBA" id="ARBA00023136"/>
    </source>
</evidence>
<evidence type="ECO:0000256" key="7">
    <source>
        <dbReference type="ARBA" id="ARBA00022833"/>
    </source>
</evidence>
<keyword evidence="3" id="KW-0808">Transferase</keyword>
<comment type="subcellular location">
    <subcellularLocation>
        <location evidence="1">Membrane</location>
    </subcellularLocation>
</comment>
<dbReference type="InParanoid" id="C5LGQ9"/>